<name>A0A2I0K2D1_PUNGR</name>
<dbReference type="AlphaFoldDB" id="A0A2I0K2D1"/>
<reference evidence="1 2" key="1">
    <citation type="submission" date="2017-11" db="EMBL/GenBank/DDBJ databases">
        <title>De-novo sequencing of pomegranate (Punica granatum L.) genome.</title>
        <authorList>
            <person name="Akparov Z."/>
            <person name="Amiraslanov A."/>
            <person name="Hajiyeva S."/>
            <person name="Abbasov M."/>
            <person name="Kaur K."/>
            <person name="Hamwieh A."/>
            <person name="Solovyev V."/>
            <person name="Salamov A."/>
            <person name="Braich B."/>
            <person name="Kosarev P."/>
            <person name="Mahmoud A."/>
            <person name="Hajiyev E."/>
            <person name="Babayeva S."/>
            <person name="Izzatullayeva V."/>
            <person name="Mammadov A."/>
            <person name="Mammadov A."/>
            <person name="Sharifova S."/>
            <person name="Ojaghi J."/>
            <person name="Eynullazada K."/>
            <person name="Bayramov B."/>
            <person name="Abdulazimova A."/>
            <person name="Shahmuradov I."/>
        </authorList>
    </citation>
    <scope>NUCLEOTIDE SEQUENCE [LARGE SCALE GENOMIC DNA]</scope>
    <source>
        <strain evidence="2">cv. AG2017</strain>
        <tissue evidence="1">Leaf</tissue>
    </source>
</reference>
<organism evidence="1 2">
    <name type="scientific">Punica granatum</name>
    <name type="common">Pomegranate</name>
    <dbReference type="NCBI Taxonomy" id="22663"/>
    <lineage>
        <taxon>Eukaryota</taxon>
        <taxon>Viridiplantae</taxon>
        <taxon>Streptophyta</taxon>
        <taxon>Embryophyta</taxon>
        <taxon>Tracheophyta</taxon>
        <taxon>Spermatophyta</taxon>
        <taxon>Magnoliopsida</taxon>
        <taxon>eudicotyledons</taxon>
        <taxon>Gunneridae</taxon>
        <taxon>Pentapetalae</taxon>
        <taxon>rosids</taxon>
        <taxon>malvids</taxon>
        <taxon>Myrtales</taxon>
        <taxon>Lythraceae</taxon>
        <taxon>Punica</taxon>
    </lineage>
</organism>
<protein>
    <submittedName>
        <fullName evidence="1">Uncharacterized protein</fullName>
    </submittedName>
</protein>
<proteinExistence type="predicted"/>
<evidence type="ECO:0000313" key="2">
    <source>
        <dbReference type="Proteomes" id="UP000233551"/>
    </source>
</evidence>
<evidence type="ECO:0000313" key="1">
    <source>
        <dbReference type="EMBL" id="PKI62714.1"/>
    </source>
</evidence>
<keyword evidence="2" id="KW-1185">Reference proteome</keyword>
<gene>
    <name evidence="1" type="ORF">CRG98_016889</name>
</gene>
<dbReference type="EMBL" id="PGOL01000947">
    <property type="protein sequence ID" value="PKI62714.1"/>
    <property type="molecule type" value="Genomic_DNA"/>
</dbReference>
<comment type="caution">
    <text evidence="1">The sequence shown here is derived from an EMBL/GenBank/DDBJ whole genome shotgun (WGS) entry which is preliminary data.</text>
</comment>
<sequence>MKKMVIHTTADKYRNVRLDSLKNKRKVIDWYASEVVRERMSLRRTIEDMRLDALLGASSPLQNRTMCYDRRDVSLSEES</sequence>
<dbReference type="Proteomes" id="UP000233551">
    <property type="component" value="Unassembled WGS sequence"/>
</dbReference>
<accession>A0A2I0K2D1</accession>